<evidence type="ECO:0000313" key="2">
    <source>
        <dbReference type="EMBL" id="GBF98589.1"/>
    </source>
</evidence>
<dbReference type="EMBL" id="BDRX01000129">
    <property type="protein sequence ID" value="GBF98589.1"/>
    <property type="molecule type" value="Genomic_DNA"/>
</dbReference>
<evidence type="ECO:0000313" key="3">
    <source>
        <dbReference type="Proteomes" id="UP000247498"/>
    </source>
</evidence>
<reference evidence="2 3" key="1">
    <citation type="journal article" date="2018" name="Sci. Rep.">
        <title>Raphidocelis subcapitata (=Pseudokirchneriella subcapitata) provides an insight into genome evolution and environmental adaptations in the Sphaeropleales.</title>
        <authorList>
            <person name="Suzuki S."/>
            <person name="Yamaguchi H."/>
            <person name="Nakajima N."/>
            <person name="Kawachi M."/>
        </authorList>
    </citation>
    <scope>NUCLEOTIDE SEQUENCE [LARGE SCALE GENOMIC DNA]</scope>
    <source>
        <strain evidence="2 3">NIES-35</strain>
    </source>
</reference>
<comment type="caution">
    <text evidence="2">The sequence shown here is derived from an EMBL/GenBank/DDBJ whole genome shotgun (WGS) entry which is preliminary data.</text>
</comment>
<accession>A0A2V0PGB7</accession>
<sequence length="106" mass="11060">MQQQLLPPLPRDAADSSGGPSAARSCRGVMHFDGCLKQRSQAGQGVPFAPPAALLDWTAQENLLFDGHCLLGAAGVAPRRAAHGRAPLVGRVWEAARAAESRGPLP</sequence>
<evidence type="ECO:0000256" key="1">
    <source>
        <dbReference type="SAM" id="MobiDB-lite"/>
    </source>
</evidence>
<protein>
    <submittedName>
        <fullName evidence="2">Uncharacterized protein</fullName>
    </submittedName>
</protein>
<feature type="region of interest" description="Disordered" evidence="1">
    <location>
        <begin position="1"/>
        <end position="25"/>
    </location>
</feature>
<dbReference type="AlphaFoldDB" id="A0A2V0PGB7"/>
<keyword evidence="3" id="KW-1185">Reference proteome</keyword>
<proteinExistence type="predicted"/>
<organism evidence="2 3">
    <name type="scientific">Raphidocelis subcapitata</name>
    <dbReference type="NCBI Taxonomy" id="307507"/>
    <lineage>
        <taxon>Eukaryota</taxon>
        <taxon>Viridiplantae</taxon>
        <taxon>Chlorophyta</taxon>
        <taxon>core chlorophytes</taxon>
        <taxon>Chlorophyceae</taxon>
        <taxon>CS clade</taxon>
        <taxon>Sphaeropleales</taxon>
        <taxon>Selenastraceae</taxon>
        <taxon>Raphidocelis</taxon>
    </lineage>
</organism>
<feature type="compositionally biased region" description="Low complexity" evidence="1">
    <location>
        <begin position="15"/>
        <end position="25"/>
    </location>
</feature>
<dbReference type="InParanoid" id="A0A2V0PGB7"/>
<dbReference type="Proteomes" id="UP000247498">
    <property type="component" value="Unassembled WGS sequence"/>
</dbReference>
<name>A0A2V0PGB7_9CHLO</name>
<gene>
    <name evidence="2" type="ORF">Rsub_11314</name>
</gene>